<organism evidence="2 4">
    <name type="scientific">Commensalibacter communis</name>
    <dbReference type="NCBI Taxonomy" id="2972786"/>
    <lineage>
        <taxon>Bacteria</taxon>
        <taxon>Pseudomonadati</taxon>
        <taxon>Pseudomonadota</taxon>
        <taxon>Alphaproteobacteria</taxon>
        <taxon>Acetobacterales</taxon>
        <taxon>Acetobacteraceae</taxon>
    </lineage>
</organism>
<evidence type="ECO:0008006" key="6">
    <source>
        <dbReference type="Google" id="ProtNLM"/>
    </source>
</evidence>
<evidence type="ECO:0000313" key="4">
    <source>
        <dbReference type="Proteomes" id="UP001154255"/>
    </source>
</evidence>
<name>A0A9W4X6T1_9PROT</name>
<dbReference type="Gene3D" id="1.25.40.10">
    <property type="entry name" value="Tetratricopeptide repeat domain"/>
    <property type="match status" value="1"/>
</dbReference>
<evidence type="ECO:0000256" key="1">
    <source>
        <dbReference type="SAM" id="SignalP"/>
    </source>
</evidence>
<dbReference type="InterPro" id="IPR050767">
    <property type="entry name" value="Sel1_AlgK"/>
</dbReference>
<dbReference type="InterPro" id="IPR011990">
    <property type="entry name" value="TPR-like_helical_dom_sf"/>
</dbReference>
<proteinExistence type="predicted"/>
<dbReference type="SUPFAM" id="SSF81901">
    <property type="entry name" value="HCP-like"/>
    <property type="match status" value="1"/>
</dbReference>
<reference evidence="2" key="1">
    <citation type="submission" date="2022-10" db="EMBL/GenBank/DDBJ databases">
        <authorList>
            <person name="Botero Cardona J."/>
        </authorList>
    </citation>
    <scope>NUCLEOTIDE SEQUENCE</scope>
    <source>
        <strain evidence="2">LMG 31819</strain>
        <strain evidence="3">R-53529</strain>
    </source>
</reference>
<dbReference type="Proteomes" id="UP001154259">
    <property type="component" value="Unassembled WGS sequence"/>
</dbReference>
<dbReference type="Proteomes" id="UP001154255">
    <property type="component" value="Unassembled WGS sequence"/>
</dbReference>
<feature type="chain" id="PRO_5040797231" description="TPR repeat protein" evidence="1">
    <location>
        <begin position="24"/>
        <end position="291"/>
    </location>
</feature>
<comment type="caution">
    <text evidence="2">The sequence shown here is derived from an EMBL/GenBank/DDBJ whole genome shotgun (WGS) entry which is preliminary data.</text>
</comment>
<sequence>MKLKSILLITASLVAATPSNVVAEYCRDDIDIPLLQQQANQGVINAKIKLADIYFDNNDKKAIQLLNDAIKNGTPKQQMDAVNILEDHEETRKKALKITKKLASKNNVYAQIELGKHYFDKHSDSKNDELNNKNKAMKWLDRAAEHADIPEMIEITNILASHSSSDNKYDTKARAIELGLKIANTGDANAEYNMGQLYQKKLGTDLVKAKSWYEKAAQQGHKDAQFELGSMIYRGYDHVKEDHHQGMNILLSLANTDYKPAQCEIITLYNDQQNKVGYAKAIEWAKKSLSK</sequence>
<dbReference type="EMBL" id="CAMXCS010000002">
    <property type="protein sequence ID" value="CAI3943248.1"/>
    <property type="molecule type" value="Genomic_DNA"/>
</dbReference>
<accession>A0A9W4X6T1</accession>
<evidence type="ECO:0000313" key="3">
    <source>
        <dbReference type="EMBL" id="CAI3943248.1"/>
    </source>
</evidence>
<feature type="signal peptide" evidence="1">
    <location>
        <begin position="1"/>
        <end position="23"/>
    </location>
</feature>
<dbReference type="Pfam" id="PF08238">
    <property type="entry name" value="Sel1"/>
    <property type="match status" value="4"/>
</dbReference>
<gene>
    <name evidence="3" type="ORF">R53529_LOCUS1246</name>
    <name evidence="2" type="ORF">R53530_LOCUS1188</name>
</gene>
<evidence type="ECO:0000313" key="5">
    <source>
        <dbReference type="Proteomes" id="UP001154259"/>
    </source>
</evidence>
<dbReference type="PANTHER" id="PTHR11102:SF160">
    <property type="entry name" value="ERAD-ASSOCIATED E3 UBIQUITIN-PROTEIN LIGASE COMPONENT HRD3"/>
    <property type="match status" value="1"/>
</dbReference>
<protein>
    <recommendedName>
        <fullName evidence="6">TPR repeat protein</fullName>
    </recommendedName>
</protein>
<dbReference type="EMBL" id="CAMXCM010000002">
    <property type="protein sequence ID" value="CAI3940227.1"/>
    <property type="molecule type" value="Genomic_DNA"/>
</dbReference>
<keyword evidence="1" id="KW-0732">Signal</keyword>
<dbReference type="RefSeq" id="WP_271789679.1">
    <property type="nucleotide sequence ID" value="NZ_CAMXCM010000002.1"/>
</dbReference>
<dbReference type="PANTHER" id="PTHR11102">
    <property type="entry name" value="SEL-1-LIKE PROTEIN"/>
    <property type="match status" value="1"/>
</dbReference>
<dbReference type="InterPro" id="IPR006597">
    <property type="entry name" value="Sel1-like"/>
</dbReference>
<dbReference type="SMART" id="SM00671">
    <property type="entry name" value="SEL1"/>
    <property type="match status" value="4"/>
</dbReference>
<evidence type="ECO:0000313" key="2">
    <source>
        <dbReference type="EMBL" id="CAI3940227.1"/>
    </source>
</evidence>
<dbReference type="AlphaFoldDB" id="A0A9W4X6T1"/>
<keyword evidence="5" id="KW-1185">Reference proteome</keyword>